<keyword evidence="8 9" id="KW-0560">Oxidoreductase</keyword>
<dbReference type="AlphaFoldDB" id="A0A7Y6B3Q3"/>
<dbReference type="UniPathway" id="UPA00223">
    <property type="reaction ID" value="UER01008"/>
</dbReference>
<evidence type="ECO:0000256" key="8">
    <source>
        <dbReference type="ARBA" id="ARBA00023002"/>
    </source>
</evidence>
<keyword evidence="7 9" id="KW-0274">FAD</keyword>
<dbReference type="SUPFAM" id="SSF51905">
    <property type="entry name" value="FAD/NAD(P)-binding domain"/>
    <property type="match status" value="1"/>
</dbReference>
<comment type="catalytic activity">
    <reaction evidence="1 9">
        <text>(S)-malate + a quinone = a quinol + oxaloacetate</text>
        <dbReference type="Rhea" id="RHEA:46012"/>
        <dbReference type="ChEBI" id="CHEBI:15589"/>
        <dbReference type="ChEBI" id="CHEBI:16452"/>
        <dbReference type="ChEBI" id="CHEBI:24646"/>
        <dbReference type="ChEBI" id="CHEBI:132124"/>
        <dbReference type="EC" id="1.1.5.4"/>
    </reaction>
</comment>
<sequence length="506" mass="54325">MTSTDAKTVDVALIGAGIMSTTLATFLRALDPALTITILERLDGPALESSDGWNNAGTGHAANCEMNYTPENADGTVDIAKALDVNVQFDLSRQLWAHLVEAGDIPDPSAFIRTCPHCAFVVGEENVAFLRKRYAAMSSHHCFAGMEYSEDPAVIAEWAPLVMTGRAADVPVAATRMVTGTDVDYGTLTHILLQALRNKPGFEDHYGAEVNALSQNPDGSWHVGYHAHGDHGTSGALNARFVFIGAGGASLTLLQKSGIPEGHGYGGFPISGIWLRCDTPEVVAQHKVKVYGKAAHGSPPMSVPHLDMRVVDGEHSILFGPYAGFSPKFLKEGSWFDLPLSLRLGNIGPMIDVGIHSFGLEEYLADQIILTENSRFETLKQFFPNARKEDWYEAVAGQRVQIIRPTGHGGGTLQFGTELVGAQDGSLIALMGASPGASTAAAIALDTLKRCFSHRLVEDDWLPRLKAVIPTYGIDLKVDADACHRERASTAKVLRIATIESQSPAD</sequence>
<accession>A0A7Y6B3Q3</accession>
<dbReference type="GO" id="GO:0008924">
    <property type="term" value="F:L-malate dehydrogenase (quinone) activity"/>
    <property type="evidence" value="ECO:0007669"/>
    <property type="project" value="UniProtKB-UniRule"/>
</dbReference>
<gene>
    <name evidence="9 10" type="primary">mqo</name>
    <name evidence="10" type="ORF">HP438_02775</name>
</gene>
<keyword evidence="6 9" id="KW-0285">Flavoprotein</keyword>
<dbReference type="Gene3D" id="3.30.9.10">
    <property type="entry name" value="D-Amino Acid Oxidase, subunit A, domain 2"/>
    <property type="match status" value="1"/>
</dbReference>
<dbReference type="GO" id="GO:0047545">
    <property type="term" value="F:(S)-2-hydroxyglutarate dehydrogenase activity"/>
    <property type="evidence" value="ECO:0007669"/>
    <property type="project" value="TreeGrafter"/>
</dbReference>
<dbReference type="HAMAP" id="MF_00212">
    <property type="entry name" value="MQO"/>
    <property type="match status" value="1"/>
</dbReference>
<dbReference type="NCBIfam" id="NF009875">
    <property type="entry name" value="PRK13339.1"/>
    <property type="match status" value="1"/>
</dbReference>
<comment type="cofactor">
    <cofactor evidence="2 9">
        <name>FAD</name>
        <dbReference type="ChEBI" id="CHEBI:57692"/>
    </cofactor>
</comment>
<comment type="similarity">
    <text evidence="4 9">Belongs to the MQO family.</text>
</comment>
<comment type="pathway">
    <text evidence="3 9">Carbohydrate metabolism; tricarboxylic acid cycle; oxaloacetate from (S)-malate (quinone route): step 1/1.</text>
</comment>
<protein>
    <recommendedName>
        <fullName evidence="9">Probable malate:quinone oxidoreductase</fullName>
        <ecNumber evidence="9">1.1.5.4</ecNumber>
    </recommendedName>
    <alternativeName>
        <fullName evidence="9">MQO</fullName>
    </alternativeName>
    <alternativeName>
        <fullName evidence="9">Malate dehydrogenase [quinone]</fullName>
    </alternativeName>
</protein>
<comment type="caution">
    <text evidence="10">The sequence shown here is derived from an EMBL/GenBank/DDBJ whole genome shotgun (WGS) entry which is preliminary data.</text>
</comment>
<evidence type="ECO:0000256" key="3">
    <source>
        <dbReference type="ARBA" id="ARBA00005012"/>
    </source>
</evidence>
<dbReference type="Pfam" id="PF06039">
    <property type="entry name" value="Mqo"/>
    <property type="match status" value="1"/>
</dbReference>
<evidence type="ECO:0000256" key="6">
    <source>
        <dbReference type="ARBA" id="ARBA00022630"/>
    </source>
</evidence>
<dbReference type="NCBIfam" id="NF003608">
    <property type="entry name" value="PRK05257.2-4"/>
    <property type="match status" value="1"/>
</dbReference>
<reference evidence="10 11" key="1">
    <citation type="submission" date="2020-05" db="EMBL/GenBank/DDBJ databases">
        <title>Genome Sequencing of Type Strains.</title>
        <authorList>
            <person name="Lemaire J.F."/>
            <person name="Inderbitzin P."/>
            <person name="Gregorio O.A."/>
            <person name="Collins S.B."/>
            <person name="Wespe N."/>
            <person name="Knight-Connoni V."/>
        </authorList>
    </citation>
    <scope>NUCLEOTIDE SEQUENCE [LARGE SCALE GENOMIC DNA]</scope>
    <source>
        <strain evidence="10 11">DSM 100049</strain>
    </source>
</reference>
<dbReference type="EC" id="1.1.5.4" evidence="9"/>
<dbReference type="InterPro" id="IPR006231">
    <property type="entry name" value="MQO"/>
</dbReference>
<evidence type="ECO:0000256" key="1">
    <source>
        <dbReference type="ARBA" id="ARBA00001139"/>
    </source>
</evidence>
<evidence type="ECO:0000313" key="10">
    <source>
        <dbReference type="EMBL" id="NUU45902.1"/>
    </source>
</evidence>
<dbReference type="Gene3D" id="3.50.50.60">
    <property type="entry name" value="FAD/NAD(P)-binding domain"/>
    <property type="match status" value="1"/>
</dbReference>
<evidence type="ECO:0000256" key="2">
    <source>
        <dbReference type="ARBA" id="ARBA00001974"/>
    </source>
</evidence>
<dbReference type="RefSeq" id="WP_175310685.1">
    <property type="nucleotide sequence ID" value="NZ_CBCRYR010000085.1"/>
</dbReference>
<dbReference type="EMBL" id="JABMCH010000049">
    <property type="protein sequence ID" value="NUU45902.1"/>
    <property type="molecule type" value="Genomic_DNA"/>
</dbReference>
<evidence type="ECO:0000313" key="11">
    <source>
        <dbReference type="Proteomes" id="UP000536441"/>
    </source>
</evidence>
<dbReference type="PANTHER" id="PTHR43104:SF2">
    <property type="entry name" value="L-2-HYDROXYGLUTARATE DEHYDROGENASE, MITOCHONDRIAL"/>
    <property type="match status" value="1"/>
</dbReference>
<dbReference type="NCBIfam" id="NF003606">
    <property type="entry name" value="PRK05257.2-1"/>
    <property type="match status" value="1"/>
</dbReference>
<keyword evidence="5 9" id="KW-0816">Tricarboxylic acid cycle</keyword>
<keyword evidence="11" id="KW-1185">Reference proteome</keyword>
<dbReference type="InterPro" id="IPR036188">
    <property type="entry name" value="FAD/NAD-bd_sf"/>
</dbReference>
<dbReference type="GO" id="GO:0006099">
    <property type="term" value="P:tricarboxylic acid cycle"/>
    <property type="evidence" value="ECO:0007669"/>
    <property type="project" value="UniProtKB-UniRule"/>
</dbReference>
<dbReference type="NCBIfam" id="NF003611">
    <property type="entry name" value="PRK05257.3-2"/>
    <property type="match status" value="1"/>
</dbReference>
<evidence type="ECO:0000256" key="7">
    <source>
        <dbReference type="ARBA" id="ARBA00022827"/>
    </source>
</evidence>
<dbReference type="Proteomes" id="UP000536441">
    <property type="component" value="Unassembled WGS sequence"/>
</dbReference>
<organism evidence="10 11">
    <name type="scientific">Sphingomonas zeae</name>
    <dbReference type="NCBI Taxonomy" id="1646122"/>
    <lineage>
        <taxon>Bacteria</taxon>
        <taxon>Pseudomonadati</taxon>
        <taxon>Pseudomonadota</taxon>
        <taxon>Alphaproteobacteria</taxon>
        <taxon>Sphingomonadales</taxon>
        <taxon>Sphingomonadaceae</taxon>
        <taxon>Sphingomonas</taxon>
    </lineage>
</organism>
<evidence type="ECO:0000256" key="4">
    <source>
        <dbReference type="ARBA" id="ARBA00006389"/>
    </source>
</evidence>
<evidence type="ECO:0000256" key="5">
    <source>
        <dbReference type="ARBA" id="ARBA00022532"/>
    </source>
</evidence>
<dbReference type="PANTHER" id="PTHR43104">
    <property type="entry name" value="L-2-HYDROXYGLUTARATE DEHYDROGENASE, MITOCHONDRIAL"/>
    <property type="match status" value="1"/>
</dbReference>
<proteinExistence type="inferred from homology"/>
<dbReference type="NCBIfam" id="NF003603">
    <property type="entry name" value="PRK05257.1-1"/>
    <property type="match status" value="1"/>
</dbReference>
<name>A0A7Y6B3Q3_9SPHN</name>
<dbReference type="NCBIfam" id="NF003605">
    <property type="entry name" value="PRK05257.1-4"/>
    <property type="match status" value="1"/>
</dbReference>
<evidence type="ECO:0000256" key="9">
    <source>
        <dbReference type="HAMAP-Rule" id="MF_00212"/>
    </source>
</evidence>
<dbReference type="NCBIfam" id="TIGR01320">
    <property type="entry name" value="mal_quin_oxido"/>
    <property type="match status" value="1"/>
</dbReference>